<evidence type="ECO:0000259" key="2">
    <source>
        <dbReference type="Pfam" id="PF16187"/>
    </source>
</evidence>
<evidence type="ECO:0000313" key="4">
    <source>
        <dbReference type="Proteomes" id="UP000663836"/>
    </source>
</evidence>
<protein>
    <recommendedName>
        <fullName evidence="2">Peptidase M16 middle/third domain-containing protein</fullName>
    </recommendedName>
</protein>
<dbReference type="InterPro" id="IPR032632">
    <property type="entry name" value="Peptidase_M16_M"/>
</dbReference>
<organism evidence="3 4">
    <name type="scientific">Rotaria sordida</name>
    <dbReference type="NCBI Taxonomy" id="392033"/>
    <lineage>
        <taxon>Eukaryota</taxon>
        <taxon>Metazoa</taxon>
        <taxon>Spiralia</taxon>
        <taxon>Gnathifera</taxon>
        <taxon>Rotifera</taxon>
        <taxon>Eurotatoria</taxon>
        <taxon>Bdelloidea</taxon>
        <taxon>Philodinida</taxon>
        <taxon>Philodinidae</taxon>
        <taxon>Rotaria</taxon>
    </lineage>
</organism>
<gene>
    <name evidence="3" type="ORF">JBS370_LOCUS37992</name>
</gene>
<dbReference type="PANTHER" id="PTHR43690:SF18">
    <property type="entry name" value="INSULIN-DEGRADING ENZYME-RELATED"/>
    <property type="match status" value="1"/>
</dbReference>
<feature type="domain" description="Peptidase M16 middle/third" evidence="2">
    <location>
        <begin position="2"/>
        <end position="128"/>
    </location>
</feature>
<reference evidence="3" key="1">
    <citation type="submission" date="2021-02" db="EMBL/GenBank/DDBJ databases">
        <authorList>
            <person name="Nowell W R."/>
        </authorList>
    </citation>
    <scope>NUCLEOTIDE SEQUENCE</scope>
</reference>
<evidence type="ECO:0000256" key="1">
    <source>
        <dbReference type="ARBA" id="ARBA00022723"/>
    </source>
</evidence>
<dbReference type="EMBL" id="CAJOBD010019286">
    <property type="protein sequence ID" value="CAF4233717.1"/>
    <property type="molecule type" value="Genomic_DNA"/>
</dbReference>
<dbReference type="InterPro" id="IPR050626">
    <property type="entry name" value="Peptidase_M16"/>
</dbReference>
<accession>A0A820DL11</accession>
<dbReference type="Gene3D" id="3.30.830.10">
    <property type="entry name" value="Metalloenzyme, LuxS/M16 peptidase-like"/>
    <property type="match status" value="1"/>
</dbReference>
<dbReference type="GO" id="GO:0046872">
    <property type="term" value="F:metal ion binding"/>
    <property type="evidence" value="ECO:0007669"/>
    <property type="project" value="UniProtKB-KW"/>
</dbReference>
<dbReference type="PANTHER" id="PTHR43690">
    <property type="entry name" value="NARDILYSIN"/>
    <property type="match status" value="1"/>
</dbReference>
<proteinExistence type="predicted"/>
<dbReference type="InterPro" id="IPR011249">
    <property type="entry name" value="Metalloenz_LuxS/M16"/>
</dbReference>
<evidence type="ECO:0000313" key="3">
    <source>
        <dbReference type="EMBL" id="CAF4233717.1"/>
    </source>
</evidence>
<feature type="non-terminal residue" evidence="3">
    <location>
        <position position="1"/>
    </location>
</feature>
<name>A0A820DL11_9BILA</name>
<dbReference type="SUPFAM" id="SSF63411">
    <property type="entry name" value="LuxS/MPP-like metallohydrolase"/>
    <property type="match status" value="1"/>
</dbReference>
<dbReference type="Proteomes" id="UP000663836">
    <property type="component" value="Unassembled WGS sequence"/>
</dbReference>
<dbReference type="AlphaFoldDB" id="A0A820DL11"/>
<dbReference type="Pfam" id="PF16187">
    <property type="entry name" value="Peptidase_M16_M"/>
    <property type="match status" value="1"/>
</dbReference>
<sequence length="176" mass="21052">FFYLHFLSPYVNLTPQHSCLFDLYALILNSLLRARAYPGKASHISIHFHSTDNGLILKLTGFNQHLLKYLETILKIMYNFQINEENTISWKQELKDEYFKELINSKKLIKHVRLYLMKGIWWPVFEKIHFLNHITHKQIIDFSILFRSNLTLNILVSGNVTAKVIHLHFFFLHFNY</sequence>
<keyword evidence="1" id="KW-0479">Metal-binding</keyword>
<comment type="caution">
    <text evidence="3">The sequence shown here is derived from an EMBL/GenBank/DDBJ whole genome shotgun (WGS) entry which is preliminary data.</text>
</comment>